<dbReference type="EMBL" id="CP019471">
    <property type="protein sequence ID" value="UQC74632.1"/>
    <property type="molecule type" value="Genomic_DNA"/>
</dbReference>
<sequence>MNGKQTLGIEDHSVTGVHGDLVLGGTYDKKAAHDPQCRFGTSRNSDISLQENHPSIARSSAAQMEQRHCRHCKGVPRAENRTRTRESACNTIATSVFPKAVRLNNILDSASSSPAGGTAAGMKVGKRLHSLLEKRIEIPPPAPRGQHDSDLTYRPGTWPKDIKSAKNPTQSIESNASLESCILQQGGLGTFSAILGIAGGSLAQFLGYDSSRRHLINSRFVI</sequence>
<reference evidence="1" key="1">
    <citation type="journal article" date="2021" name="Mol. Plant Microbe Interact.">
        <title>Complete Genome Sequence of the Plant-Pathogenic Fungus Colletotrichum lupini.</title>
        <authorList>
            <person name="Baroncelli R."/>
            <person name="Pensec F."/>
            <person name="Da Lio D."/>
            <person name="Boufleur T."/>
            <person name="Vicente I."/>
            <person name="Sarrocco S."/>
            <person name="Picot A."/>
            <person name="Baraldi E."/>
            <person name="Sukno S."/>
            <person name="Thon M."/>
            <person name="Le Floch G."/>
        </authorList>
    </citation>
    <scope>NUCLEOTIDE SEQUENCE</scope>
    <source>
        <strain evidence="1">IMI 504893</strain>
    </source>
</reference>
<protein>
    <submittedName>
        <fullName evidence="1">Uncharacterized protein</fullName>
    </submittedName>
</protein>
<name>A0A9Q8W9J7_9PEZI</name>
<dbReference type="AlphaFoldDB" id="A0A9Q8W9J7"/>
<dbReference type="GeneID" id="73335335"/>
<dbReference type="KEGG" id="clup:CLUP02_01283"/>
<dbReference type="RefSeq" id="XP_049136282.1">
    <property type="nucleotide sequence ID" value="XM_049280325.1"/>
</dbReference>
<dbReference type="Proteomes" id="UP000830671">
    <property type="component" value="Chromosome 1"/>
</dbReference>
<keyword evidence="2" id="KW-1185">Reference proteome</keyword>
<organism evidence="1 2">
    <name type="scientific">Colletotrichum lupini</name>
    <dbReference type="NCBI Taxonomy" id="145971"/>
    <lineage>
        <taxon>Eukaryota</taxon>
        <taxon>Fungi</taxon>
        <taxon>Dikarya</taxon>
        <taxon>Ascomycota</taxon>
        <taxon>Pezizomycotina</taxon>
        <taxon>Sordariomycetes</taxon>
        <taxon>Hypocreomycetidae</taxon>
        <taxon>Glomerellales</taxon>
        <taxon>Glomerellaceae</taxon>
        <taxon>Colletotrichum</taxon>
        <taxon>Colletotrichum acutatum species complex</taxon>
    </lineage>
</organism>
<proteinExistence type="predicted"/>
<accession>A0A9Q8W9J7</accession>
<gene>
    <name evidence="1" type="ORF">CLUP02_01283</name>
</gene>
<evidence type="ECO:0000313" key="1">
    <source>
        <dbReference type="EMBL" id="UQC74632.1"/>
    </source>
</evidence>
<evidence type="ECO:0000313" key="2">
    <source>
        <dbReference type="Proteomes" id="UP000830671"/>
    </source>
</evidence>